<feature type="compositionally biased region" description="Low complexity" evidence="1">
    <location>
        <begin position="324"/>
        <end position="340"/>
    </location>
</feature>
<evidence type="ECO:0000256" key="1">
    <source>
        <dbReference type="SAM" id="MobiDB-lite"/>
    </source>
</evidence>
<accession>A0ABS3TK46</accession>
<proteinExistence type="predicted"/>
<name>A0ABS3TK46_9BACT</name>
<gene>
    <name evidence="4" type="ORF">J4D97_20205</name>
</gene>
<organism evidence="4 5">
    <name type="scientific">Hymenobacter defluvii</name>
    <dbReference type="NCBI Taxonomy" id="2054411"/>
    <lineage>
        <taxon>Bacteria</taxon>
        <taxon>Pseudomonadati</taxon>
        <taxon>Bacteroidota</taxon>
        <taxon>Cytophagia</taxon>
        <taxon>Cytophagales</taxon>
        <taxon>Hymenobacteraceae</taxon>
        <taxon>Hymenobacter</taxon>
    </lineage>
</organism>
<reference evidence="4 5" key="1">
    <citation type="submission" date="2021-03" db="EMBL/GenBank/DDBJ databases">
        <authorList>
            <person name="Kim M.K."/>
        </authorList>
    </citation>
    <scope>NUCLEOTIDE SEQUENCE [LARGE SCALE GENOMIC DNA]</scope>
    <source>
        <strain evidence="4 5">BT507</strain>
    </source>
</reference>
<sequence>MLEQNQPKSVEAEPQATQSVGPSVVPKKPAAINVDEARNEFIKNAQPVADALRKKGREQEATQLEQAAKIIGLAVGTQPQQSIPGDVLKGESVSNVLKNIWDVIDKDPELKNMPQAQALRKSGKALNDASLLNITIRNGVVVSFVSNFVENFSLVQKDVPKPAEKQPTVVKESAASAARAQQPATEQVQTTAVVSSVATEKPAPTLSFTQYGPSTETGRLETRKLTGQPLPILNIALTDTGQYALNPAVDQKRLLDDGARSLRAFFDYQDVGTGLVKIEVAQPGQMERTADGWQVASKGKLKLTYENGLTTVPGQELRLPGMPPAQQSATAPQAQPTAAPEVKPASLLVPEALEKVKALYEEKNAGVTQPGTGFTKADLPVQLLTKMGMQVDELEKSGQLQKLLNGQKTDLLSSFSLRNEQGEAVPFAAKLVMRRDAAGAPSLQFDLPKHKLVIPEQILGKELTPAMKEQLTKHGVVPLAEGFRDGQGQPFAAYVAIDKEMNRVVAVRKEGIAIPKEVLGVSLNPQQNKALLEGRPTKMEAMRNDKGQLFDAMVVLDPVKRQLTFRDAKPHVTQQVEKVEPVIATRPKMRM</sequence>
<dbReference type="EMBL" id="JAGETX010000021">
    <property type="protein sequence ID" value="MBO3272984.1"/>
    <property type="molecule type" value="Genomic_DNA"/>
</dbReference>
<feature type="region of interest" description="Disordered" evidence="1">
    <location>
        <begin position="319"/>
        <end position="345"/>
    </location>
</feature>
<comment type="caution">
    <text evidence="4">The sequence shown here is derived from an EMBL/GenBank/DDBJ whole genome shotgun (WGS) entry which is preliminary data.</text>
</comment>
<keyword evidence="5" id="KW-1185">Reference proteome</keyword>
<feature type="domain" description="DUF3945" evidence="2">
    <location>
        <begin position="515"/>
        <end position="565"/>
    </location>
</feature>
<dbReference type="RefSeq" id="WP_208309148.1">
    <property type="nucleotide sequence ID" value="NZ_JAGETX010000021.1"/>
</dbReference>
<evidence type="ECO:0000313" key="4">
    <source>
        <dbReference type="EMBL" id="MBO3272984.1"/>
    </source>
</evidence>
<dbReference type="Pfam" id="PF13351">
    <property type="entry name" value="DUF4099"/>
    <property type="match status" value="1"/>
</dbReference>
<feature type="domain" description="DUF4099" evidence="3">
    <location>
        <begin position="375"/>
        <end position="445"/>
    </location>
</feature>
<dbReference type="Proteomes" id="UP000670527">
    <property type="component" value="Unassembled WGS sequence"/>
</dbReference>
<feature type="region of interest" description="Disordered" evidence="1">
    <location>
        <begin position="1"/>
        <end position="27"/>
    </location>
</feature>
<dbReference type="Pfam" id="PF13101">
    <property type="entry name" value="DUF3945"/>
    <property type="match status" value="1"/>
</dbReference>
<evidence type="ECO:0000313" key="5">
    <source>
        <dbReference type="Proteomes" id="UP000670527"/>
    </source>
</evidence>
<dbReference type="InterPro" id="IPR025343">
    <property type="entry name" value="DUF4099"/>
</dbReference>
<dbReference type="InterPro" id="IPR025222">
    <property type="entry name" value="DUF3945"/>
</dbReference>
<evidence type="ECO:0000259" key="2">
    <source>
        <dbReference type="Pfam" id="PF13101"/>
    </source>
</evidence>
<evidence type="ECO:0000259" key="3">
    <source>
        <dbReference type="Pfam" id="PF13351"/>
    </source>
</evidence>
<protein>
    <submittedName>
        <fullName evidence="4">DUF3945 domain-containing protein</fullName>
    </submittedName>
</protein>